<comment type="caution">
    <text evidence="3">The sequence shown here is derived from an EMBL/GenBank/DDBJ whole genome shotgun (WGS) entry which is preliminary data.</text>
</comment>
<dbReference type="InterPro" id="IPR036116">
    <property type="entry name" value="FN3_sf"/>
</dbReference>
<dbReference type="InterPro" id="IPR013783">
    <property type="entry name" value="Ig-like_fold"/>
</dbReference>
<dbReference type="SMART" id="SM00060">
    <property type="entry name" value="FN3"/>
    <property type="match status" value="39"/>
</dbReference>
<proteinExistence type="predicted"/>
<dbReference type="Pfam" id="PF00041">
    <property type="entry name" value="fn3"/>
    <property type="match status" value="6"/>
</dbReference>
<evidence type="ECO:0000313" key="3">
    <source>
        <dbReference type="EMBL" id="KAI5609206.1"/>
    </source>
</evidence>
<dbReference type="InterPro" id="IPR003961">
    <property type="entry name" value="FN3_dom"/>
</dbReference>
<evidence type="ECO:0000259" key="2">
    <source>
        <dbReference type="PROSITE" id="PS50853"/>
    </source>
</evidence>
<feature type="domain" description="Fibronectin type-III" evidence="2">
    <location>
        <begin position="3778"/>
        <end position="3864"/>
    </location>
</feature>
<feature type="domain" description="Fibronectin type-III" evidence="2">
    <location>
        <begin position="1468"/>
        <end position="1555"/>
    </location>
</feature>
<evidence type="ECO:0000313" key="4">
    <source>
        <dbReference type="Proteomes" id="UP001205998"/>
    </source>
</evidence>
<feature type="signal peptide" evidence="1">
    <location>
        <begin position="1"/>
        <end position="23"/>
    </location>
</feature>
<feature type="domain" description="Fibronectin type-III" evidence="2">
    <location>
        <begin position="645"/>
        <end position="733"/>
    </location>
</feature>
<dbReference type="PANTHER" id="PTHR47135">
    <property type="entry name" value="FIBRONECTIN TYPE III DOMAIN-CONTAINING PROTEIN 7"/>
    <property type="match status" value="1"/>
</dbReference>
<feature type="domain" description="Fibronectin type-III" evidence="2">
    <location>
        <begin position="3865"/>
        <end position="3952"/>
    </location>
</feature>
<feature type="chain" id="PRO_5042199385" description="Fibronectin type-III domain-containing protein" evidence="1">
    <location>
        <begin position="24"/>
        <end position="4263"/>
    </location>
</feature>
<dbReference type="SUPFAM" id="SSF49265">
    <property type="entry name" value="Fibronectin type III"/>
    <property type="match status" value="31"/>
</dbReference>
<dbReference type="Gene3D" id="2.60.40.10">
    <property type="entry name" value="Immunoglobulins"/>
    <property type="match status" value="25"/>
</dbReference>
<dbReference type="InterPro" id="IPR015373">
    <property type="entry name" value="Interferon/interleukin_rcp_dom"/>
</dbReference>
<feature type="domain" description="Fibronectin type-III" evidence="2">
    <location>
        <begin position="292"/>
        <end position="378"/>
    </location>
</feature>
<feature type="domain" description="Fibronectin type-III" evidence="2">
    <location>
        <begin position="859"/>
        <end position="945"/>
    </location>
</feature>
<feature type="domain" description="Fibronectin type-III" evidence="2">
    <location>
        <begin position="1816"/>
        <end position="1903"/>
    </location>
</feature>
<feature type="domain" description="Fibronectin type-III" evidence="2">
    <location>
        <begin position="2385"/>
        <end position="2472"/>
    </location>
</feature>
<dbReference type="PROSITE" id="PS50853">
    <property type="entry name" value="FN3"/>
    <property type="match status" value="30"/>
</dbReference>
<feature type="domain" description="Fibronectin type-III" evidence="2">
    <location>
        <begin position="1294"/>
        <end position="1380"/>
    </location>
</feature>
<feature type="domain" description="Fibronectin type-III" evidence="2">
    <location>
        <begin position="1032"/>
        <end position="1120"/>
    </location>
</feature>
<dbReference type="CDD" id="cd00063">
    <property type="entry name" value="FN3"/>
    <property type="match status" value="7"/>
</dbReference>
<gene>
    <name evidence="3" type="ORF">C0J50_6208</name>
</gene>
<sequence>MGTLRELGFFIFIALAQIRNTQTQDCSIAITSISSPSASSLLVQWSTYSEATNYILDLRVVNMTGVAPVVVSVSASTSQKEVFGLKPGTVYTVVLKVFRFFSVACSDTKTAKTVPDTSQIITSRAISSTAFTLEWDRVSSADQYFVLVNSTIANERYNLSFTSTSAVIQNLRPTTSYDCYVFTSNSAGLGARSRVRTVTTLVPPPVVVTVVPLSTQAVHVQWQAVDKVLLYKVTVTDSKGTLLLSTTVSSTFLDVQNLIPCRLQIITVASMNMFLDAGEPKQVNYTSNTLNAVSSVSTDYSCVSASAMVSWGAVFGAEFYRVTAVDQKGRTVSCTSTGTTCQLANLSCGKDYVVRVSAIANNCENASSATAFFQTAPCIPSNLITVSNCKSDVLMSSWDAVDGVSQFIVEGRGNRGNASYVSYYSCASNKSSCAIPGVACGESLTMMITAFNDDCYSEAVLGQETNTAPCVPQTLSPINDCSSDSITLTWSTANGALFYIASVTDSLGGQYSCSTSNLNCQITGLRCGTTYNATIISSNYKCNSSVSNNITVNTAPCPPNQVQATLDCEGNRALVSWLKSQFPGSYTATMVDQSGGQLNCSTVNSSCWIPSLKCGQAYNVSITYHNNICRSKTSSPISINSIPCGPENFHSSLECSSGAVQLTWDPTYGANGYSASVVAASSGRRMFCNSTFPNCSLSSLTCGESYVAQVRSYNGTCFSMLSQTVTFKGVPCAPTNVTVARTCTNRTTVMWQASLGAQTYRVIAVSNQGPCAPFNIHSTIQCITNIVTLSWDSSPTSMSYTGRAVGADGSIILCNSSSAQCQFMDLRCGLNYAIKLIASDGMCWSAESETYTQPTGPCAPVTVSNFLNCDTNMLSVSWTPSPLALSYSALLTPINGLVRGCTSDATNCVISGLQCGLSYSLTVLAANRVCTGPQSQSQTIQAAPCIPASVSANVVCASNTVHAAWAQAVGALSYTGILTSADGVTRSCSTSALSCEFSGLSCAKTYTVQVLANSNCNSSASTSVTVTTGPCDPSNMSAQVQCGSGAVKVSWQASAGASAYTAQAYLQNQTVPSDSCSSPNTTCSLTHLQCGTLYYVSVFASDGTCSSSPVGRTTVRTAPCPPVLQVVPSSCINDQALVLWTGSPDVLDVTVTATSVLGYSAGCTSANNSCNIQGLQCAQKYTLQGTSHGMLCNSTPSVPLNINTAPCPPAAIRANYTCGTSMAVVSWNDSLGRENFIARIQTQDQFDSCSTNLTRCTFSSLLCGRLYNVSLLAVAGQCNSSNIARTQMQTAPCAPQNVSVSLQCGNNTASVNWAPSLGAIGYDVTALGRDGDVKYCRTSNTYCQIPNLHCSQTYNFVVTPFSDVCTGWPSSTFTFTAGPCAPTGVQASLLCQNNVGVVSWIAAINAEKYIAIATSSDGFRHNCTTNGTSCQFLDLYCGKNYNITVVSVQGACWSDPSTPVLLRSAGCPPSNLVGVTQCGTNDITFTWDPSSRLGVTYFLFSQQENLANSTFNTTATFITLKHLQCGVLLTMRVAAQDNNCLSQYSAPVQIRTAPCAPSGLVATTSCGTSQATLSWLGGVGALFYTATLVSNDGGSISCTSNTNTCLVKLDCDSIYTVTVISSTGLCNSTTNSSTQLTSAPCKSENLSVSLECNTSIATVWWNSTGLDQSYSVSAVNFTGGAVMCSTNTTHCTYNQFQCGETYTVTVTGITQRCFSQPSTSVDFSTAPCTPTHVKATYDCDTSITVVMWDIARGAENYIVYAVSNQGYSTNFSTVDTTCNLRDLRCGQVYSITVVAERGGCRSQPSQPFTVSTGPCPQSSPYVSLDCSINSALVSWTHGYGILYYNVSADAIDVDSFVTCSTTGTSCNVTQLQCAQPYQISVTGQGSTCPSPAQGWVAITSGRTFFTVPNILCGLTYNVTVVAQNDKCNSSRSSVQSAISAPCPPQAISATINCTSNTILVNWSSSVVGASYMVQAVSSNSYYTCNSSSTFCSIHVPCGKTYNISVTPSQNGCNGVSSSSITIQSTPCVPTLTNVEMDCLYNSAWVMWNASSGAESYTAVATDSDGLRYLCNSSNSICTISGLQCGRNYSYGLTATNARCSSGVSNTMQVETVPCPPSNVNVSVNCESGTVTVQWLRSVGALAYTATLEPLEGNSSCCTALNGSTSCDVASLPCGQSYMVTVTAAGRTCNSSQSMAILVQTAPCQPMRPNATVSCTDNVANVRWINSMGGQLYTVTAVSVNGTATDSCSGFDGSCNLRGLACGLQYTASVVAQHSSCRSLPSPTTLIKTVPCAPQNVKLTLDCNARNLTISWNKTSGGQVYTATLRNSLGYATTCQSLTDQCTISGLSCGTAYHTSVIASDTSCSSQPSIIQDTDPISIFVSVPCAPSNIRAQMDIQASTAVLSWYFGAGSLRYKAIAVSSFEGTSVSCDTNQTNCNLINLLCGDKYNVTIQAVGNFCNKSASMGQYLQTGPCVPRLVSASYTPPVALLLWDMTRGADNYTAQAVSQHGSQASCSTRDTSCVLYSLNCSQTYNITLTAYNNIYQDGVKSNTLTLNTEPCPPTILTTRVVGDQGEVTWEPSIGAVRYTVMLEGRRGDTLYCQSTDTSCSVAGLLCGTVYVSRVTAIGTSINSSISVGALLTTVPCLPDPNSFAVTVQCPNNSASVSWAWSDGATSYELTATSNNGDQLKCVTGLNTCNITNLECGQTYNLSLTTINSAGAASLETGITFQSRPCVPKYVGANLQCGTRTAVLNWERKPGVLYYLGSATFSPKVAAVMCNSTTDSCSFSGLQCGVQYTLSVIAYTRQCWSDFSAPVNITTEPCPVQNLTVTGSCNTSSLQLNWSNVTGAQLYTISVTGNLGYTTAFQSAVPSLQVEVPCGQSYSFSVLGKNDQCYSLTSTTAKFSTAPCAPTAVQTFIQCEDNIASVSWVNSDGALNYTAVAKGQTLGQTSICTTNTTICNWSDLLCGELYTVRVTASNLYCSSAPSDNTTIRMAPCIPKILSANFDCGLRVASLTWEASRGTQSYLMTAENDISPMVGLTTNTTNAQISELHCGQQYYFKVSTVGQGCRSKPSNSSVLQTEPCPPTAVATSVDCLSNIATVTWGISSTADHYITNVVGPDSIVTTCMSSTTSCGIATLQCGQKYNVSVTASRLLCNSKPSVTTYLNTGPCAPLNLSVSISCGNNAATLFWSPGNGSMWYYASATNAQGDNRHCNTTGTSCIIAGLQCGAVYNFTVHGSDGVCNSSYSRVVQKAAAPCAQQSLNVSFSCGNNTATLSWSPNNGSLWYYASAITALGVNRQCNTTATSCTIAGLQCGTLYNFSVQGSDGVCNSSSSTTVQKATGPCAPQSLNVSFSCGNNTATLSWASSNGSLLYYASAVSAQGDSRQCNATGTSCTIAGLQCGTLYNFSVQGSDGVCNSSNSPVVPKFTSPCASQSLNVSFSCGNNTATLSWPPSNGSLWYYASAITALGDNRQCNTTGTSCAIAGLQCGTLYNFSVQGSDGVCSSPRNPVVRNVTAPCAPQSLNVSLSCENNTATLSWSPSNGSLWYYASAITALGVNRQCNTTASSCTIAGLQCGTLYNFSVQGSDGVCNSFSSPTVQKATAPCTPQSLNVSLSCENNTATVSWSSSNGSLGYYASAVNAQGDIRQCNSTGTSCSIAGLQCGIVYNFTVQATNGVCNSSRSLEVQKKSAPCSPQSPNVSFSSGNNTATLSWTPSNGSLWYYASAVNAPGDNRQCNATRTPCIIEGLQCGILYNFSVQGSDGVCNSSHNPVLQKITCPCAPQSLNVSFSCGNNTATLSWSPSNGSLLYYASAVSAQGDSRQCTATGTSCTIAGLQCGTLYNFSVQGSDGVCNSSNSPVVPKITSPCAPQSLNVSFSCGNNTATLSWASSNGSLLYYASAVSARGDSRQCNATGTSCTIAGLQCGTLYNFSVLGSDGVCNSSNSPVVPKITTPCASQSLNVSFSCGNNTATLSWSPSNGLPWYYASAITALGDNHQCNTTGTSCAIAGLQCGTLYSFSVQVSDGVCNSPSSPVVQRGAVPCPPDVIKNVNRQLENDTLVLLNWIPVNCTAVQYLVGLNGTFLNGDLVQLESYWTERTYFEFPLPCGISYSVVVTARSGAITGEPSVPIYGSTGVCQQNNTTNTGSVMGRRRRDLGEGETLAGLNDEGVLPVPKVKDVHLEGLTLYVKWAPVTGAIHYMLIVKEDPEYQPSEAVTVQNEVAEVPNLKPATRYCVTVAAKSSITQSAYSAPICLTTGIPIVNHENLHA</sequence>
<feature type="domain" description="Fibronectin type-III" evidence="2">
    <location>
        <begin position="4165"/>
        <end position="4254"/>
    </location>
</feature>
<feature type="domain" description="Fibronectin type-III" evidence="2">
    <location>
        <begin position="2115"/>
        <end position="2203"/>
    </location>
</feature>
<name>A0AAD5FA27_SILAS</name>
<feature type="domain" description="Fibronectin type-III" evidence="2">
    <location>
        <begin position="3517"/>
        <end position="3603"/>
    </location>
</feature>
<accession>A0AAD5FA27</accession>
<feature type="domain" description="Fibronectin type-III" evidence="2">
    <location>
        <begin position="2907"/>
        <end position="2994"/>
    </location>
</feature>
<feature type="domain" description="Fibronectin type-III" evidence="2">
    <location>
        <begin position="3430"/>
        <end position="3516"/>
    </location>
</feature>
<dbReference type="EMBL" id="MU579904">
    <property type="protein sequence ID" value="KAI5609206.1"/>
    <property type="molecule type" value="Genomic_DNA"/>
</dbReference>
<dbReference type="Proteomes" id="UP001205998">
    <property type="component" value="Unassembled WGS sequence"/>
</dbReference>
<feature type="domain" description="Fibronectin type-III" evidence="2">
    <location>
        <begin position="1642"/>
        <end position="1728"/>
    </location>
</feature>
<evidence type="ECO:0000256" key="1">
    <source>
        <dbReference type="SAM" id="SignalP"/>
    </source>
</evidence>
<dbReference type="PANTHER" id="PTHR47135:SF3">
    <property type="entry name" value="FIBRONECTIN TYPE-III DOMAIN-CONTAINING PROTEIN"/>
    <property type="match status" value="1"/>
</dbReference>
<keyword evidence="4" id="KW-1185">Reference proteome</keyword>
<feature type="domain" description="Fibronectin type-III" evidence="2">
    <location>
        <begin position="3079"/>
        <end position="3168"/>
    </location>
</feature>
<feature type="domain" description="Fibronectin type-III" evidence="2">
    <location>
        <begin position="1729"/>
        <end position="1815"/>
    </location>
</feature>
<keyword evidence="1" id="KW-0732">Signal</keyword>
<feature type="domain" description="Fibronectin type-III" evidence="2">
    <location>
        <begin position="2644"/>
        <end position="2732"/>
    </location>
</feature>
<feature type="domain" description="Fibronectin type-III" evidence="2">
    <location>
        <begin position="2556"/>
        <end position="2643"/>
    </location>
</feature>
<feature type="domain" description="Fibronectin type-III" evidence="2">
    <location>
        <begin position="3954"/>
        <end position="4041"/>
    </location>
</feature>
<feature type="domain" description="Fibronectin type-III" evidence="2">
    <location>
        <begin position="27"/>
        <end position="116"/>
    </location>
</feature>
<feature type="domain" description="Fibronectin type-III" evidence="2">
    <location>
        <begin position="3256"/>
        <end position="3342"/>
    </location>
</feature>
<organism evidence="3 4">
    <name type="scientific">Silurus asotus</name>
    <name type="common">Amur catfish</name>
    <name type="synonym">Parasilurus asotus</name>
    <dbReference type="NCBI Taxonomy" id="30991"/>
    <lineage>
        <taxon>Eukaryota</taxon>
        <taxon>Metazoa</taxon>
        <taxon>Chordata</taxon>
        <taxon>Craniata</taxon>
        <taxon>Vertebrata</taxon>
        <taxon>Euteleostomi</taxon>
        <taxon>Actinopterygii</taxon>
        <taxon>Neopterygii</taxon>
        <taxon>Teleostei</taxon>
        <taxon>Ostariophysi</taxon>
        <taxon>Siluriformes</taxon>
        <taxon>Siluridae</taxon>
        <taxon>Silurus</taxon>
    </lineage>
</organism>
<feature type="domain" description="Fibronectin type-III" evidence="2">
    <location>
        <begin position="471"/>
        <end position="557"/>
    </location>
</feature>
<protein>
    <recommendedName>
        <fullName evidence="2">Fibronectin type-III domain-containing protein</fullName>
    </recommendedName>
</protein>
<feature type="domain" description="Fibronectin type-III" evidence="2">
    <location>
        <begin position="3691"/>
        <end position="3777"/>
    </location>
</feature>
<feature type="domain" description="Fibronectin type-III" evidence="2">
    <location>
        <begin position="3343"/>
        <end position="3429"/>
    </location>
</feature>
<feature type="domain" description="Fibronectin type-III" evidence="2">
    <location>
        <begin position="2292"/>
        <end position="2376"/>
    </location>
</feature>
<feature type="domain" description="Fibronectin type-III" evidence="2">
    <location>
        <begin position="117"/>
        <end position="205"/>
    </location>
</feature>
<feature type="domain" description="Fibronectin type-III" evidence="2">
    <location>
        <begin position="3169"/>
        <end position="3255"/>
    </location>
</feature>
<dbReference type="Pfam" id="PF09294">
    <property type="entry name" value="Interfer-bind"/>
    <property type="match status" value="1"/>
</dbReference>
<feature type="domain" description="Fibronectin type-III" evidence="2">
    <location>
        <begin position="3604"/>
        <end position="3690"/>
    </location>
</feature>
<reference evidence="3" key="1">
    <citation type="submission" date="2018-07" db="EMBL/GenBank/DDBJ databases">
        <title>Comparative genomics of catfishes provides insights into carnivory and benthic adaptation.</title>
        <authorList>
            <person name="Zhang Y."/>
            <person name="Wang D."/>
            <person name="Peng Z."/>
            <person name="Zheng S."/>
            <person name="Shao F."/>
            <person name="Tao W."/>
        </authorList>
    </citation>
    <scope>NUCLEOTIDE SEQUENCE</scope>
    <source>
        <strain evidence="3">Chongqing</strain>
    </source>
</reference>